<comment type="similarity">
    <text evidence="2 15">Belongs to the phenylalanyl-tRNA synthetase beta subunit family. Type 1 subfamily.</text>
</comment>
<evidence type="ECO:0000313" key="22">
    <source>
        <dbReference type="Proteomes" id="UP000295758"/>
    </source>
</evidence>
<evidence type="ECO:0000256" key="3">
    <source>
        <dbReference type="ARBA" id="ARBA00011209"/>
    </source>
</evidence>
<dbReference type="CDD" id="cd02796">
    <property type="entry name" value="tRNA_bind_bactPheRS"/>
    <property type="match status" value="1"/>
</dbReference>
<accession>A0A1G6HWR6</accession>
<dbReference type="GO" id="GO:0016740">
    <property type="term" value="F:transferase activity"/>
    <property type="evidence" value="ECO:0007669"/>
    <property type="project" value="UniProtKB-ARBA"/>
</dbReference>
<dbReference type="SMART" id="SM00873">
    <property type="entry name" value="B3_4"/>
    <property type="match status" value="1"/>
</dbReference>
<dbReference type="InterPro" id="IPR005121">
    <property type="entry name" value="Fdx_antiC-bd"/>
</dbReference>
<evidence type="ECO:0000256" key="4">
    <source>
        <dbReference type="ARBA" id="ARBA00022490"/>
    </source>
</evidence>
<evidence type="ECO:0000256" key="13">
    <source>
        <dbReference type="ARBA" id="ARBA00023146"/>
    </source>
</evidence>
<dbReference type="FunFam" id="3.30.70.380:FF:000001">
    <property type="entry name" value="Phenylalanine--tRNA ligase beta subunit"/>
    <property type="match status" value="1"/>
</dbReference>
<evidence type="ECO:0000256" key="1">
    <source>
        <dbReference type="ARBA" id="ARBA00004496"/>
    </source>
</evidence>
<dbReference type="PANTHER" id="PTHR10947:SF0">
    <property type="entry name" value="PHENYLALANINE--TRNA LIGASE BETA SUBUNIT"/>
    <property type="match status" value="1"/>
</dbReference>
<evidence type="ECO:0000256" key="2">
    <source>
        <dbReference type="ARBA" id="ARBA00008653"/>
    </source>
</evidence>
<evidence type="ECO:0000313" key="23">
    <source>
        <dbReference type="Proteomes" id="UP000324896"/>
    </source>
</evidence>
<organism evidence="20 23">
    <name type="scientific">Halanaerobium congolense</name>
    <dbReference type="NCBI Taxonomy" id="54121"/>
    <lineage>
        <taxon>Bacteria</taxon>
        <taxon>Bacillati</taxon>
        <taxon>Bacillota</taxon>
        <taxon>Clostridia</taxon>
        <taxon>Halanaerobiales</taxon>
        <taxon>Halanaerobiaceae</taxon>
        <taxon>Halanaerobium</taxon>
    </lineage>
</organism>
<evidence type="ECO:0000256" key="8">
    <source>
        <dbReference type="ARBA" id="ARBA00022741"/>
    </source>
</evidence>
<evidence type="ECO:0000256" key="15">
    <source>
        <dbReference type="HAMAP-Rule" id="MF_00283"/>
    </source>
</evidence>
<keyword evidence="11 16" id="KW-0694">RNA-binding</keyword>
<dbReference type="SUPFAM" id="SSF55681">
    <property type="entry name" value="Class II aaRS and biotin synthetases"/>
    <property type="match status" value="1"/>
</dbReference>
<comment type="subcellular location">
    <subcellularLocation>
        <location evidence="1 15">Cytoplasm</location>
    </subcellularLocation>
</comment>
<dbReference type="EC" id="6.1.1.20" evidence="15"/>
<dbReference type="GO" id="GO:0009328">
    <property type="term" value="C:phenylalanine-tRNA ligase complex"/>
    <property type="evidence" value="ECO:0007669"/>
    <property type="project" value="TreeGrafter"/>
</dbReference>
<dbReference type="InterPro" id="IPR020825">
    <property type="entry name" value="Phe-tRNA_synthase-like_B3/B4"/>
</dbReference>
<dbReference type="Proteomes" id="UP000324896">
    <property type="component" value="Unassembled WGS sequence"/>
</dbReference>
<dbReference type="SUPFAM" id="SSF54991">
    <property type="entry name" value="Anticodon-binding domain of PheRS"/>
    <property type="match status" value="1"/>
</dbReference>
<dbReference type="EMBL" id="SOAA01000009">
    <property type="protein sequence ID" value="TDS31765.1"/>
    <property type="molecule type" value="Genomic_DNA"/>
</dbReference>
<dbReference type="InterPro" id="IPR004532">
    <property type="entry name" value="Phe-tRNA-ligase_IIc_bsu_bact"/>
</dbReference>
<dbReference type="FunFam" id="2.40.50.140:FF:000045">
    <property type="entry name" value="Phenylalanine--tRNA ligase beta subunit"/>
    <property type="match status" value="1"/>
</dbReference>
<gene>
    <name evidence="15" type="primary">pheT</name>
    <name evidence="21" type="ORF">BY453_10971</name>
    <name evidence="20" type="ORF">SAMN04488597_101156</name>
</gene>
<reference evidence="21 22" key="2">
    <citation type="submission" date="2019-03" db="EMBL/GenBank/DDBJ databases">
        <title>Deep subsurface shale carbon reservoir microbial communities from Ohio and West Virginia, USA.</title>
        <authorList>
            <person name="Wrighton K."/>
        </authorList>
    </citation>
    <scope>NUCLEOTIDE SEQUENCE [LARGE SCALE GENOMIC DNA]</scope>
    <source>
        <strain evidence="21 22">UTICA-S4D12</strain>
    </source>
</reference>
<feature type="domain" description="TRNA-binding" evidence="17">
    <location>
        <begin position="42"/>
        <end position="153"/>
    </location>
</feature>
<evidence type="ECO:0000313" key="20">
    <source>
        <dbReference type="EMBL" id="SDB97906.1"/>
    </source>
</evidence>
<evidence type="ECO:0000256" key="7">
    <source>
        <dbReference type="ARBA" id="ARBA00022723"/>
    </source>
</evidence>
<dbReference type="Pfam" id="PF17759">
    <property type="entry name" value="tRNA_synthFbeta"/>
    <property type="match status" value="1"/>
</dbReference>
<dbReference type="InterPro" id="IPR045864">
    <property type="entry name" value="aa-tRNA-synth_II/BPL/LPL"/>
</dbReference>
<dbReference type="Gene3D" id="3.30.56.10">
    <property type="match status" value="2"/>
</dbReference>
<dbReference type="Pfam" id="PF03484">
    <property type="entry name" value="B5"/>
    <property type="match status" value="1"/>
</dbReference>
<evidence type="ECO:0000313" key="21">
    <source>
        <dbReference type="EMBL" id="TDS31765.1"/>
    </source>
</evidence>
<dbReference type="PROSITE" id="PS51447">
    <property type="entry name" value="FDX_ACB"/>
    <property type="match status" value="1"/>
</dbReference>
<evidence type="ECO:0000256" key="10">
    <source>
        <dbReference type="ARBA" id="ARBA00022842"/>
    </source>
</evidence>
<keyword evidence="4 15" id="KW-0963">Cytoplasm</keyword>
<dbReference type="GO" id="GO:0000049">
    <property type="term" value="F:tRNA binding"/>
    <property type="evidence" value="ECO:0007669"/>
    <property type="project" value="UniProtKB-UniRule"/>
</dbReference>
<proteinExistence type="inferred from homology"/>
<feature type="domain" description="FDX-ACB" evidence="18">
    <location>
        <begin position="717"/>
        <end position="810"/>
    </location>
</feature>
<dbReference type="SUPFAM" id="SSF46955">
    <property type="entry name" value="Putative DNA-binding domain"/>
    <property type="match status" value="1"/>
</dbReference>
<protein>
    <recommendedName>
        <fullName evidence="15">Phenylalanine--tRNA ligase beta subunit</fullName>
        <ecNumber evidence="15">6.1.1.20</ecNumber>
    </recommendedName>
    <alternativeName>
        <fullName evidence="15">Phenylalanyl-tRNA synthetase beta subunit</fullName>
        <shortName evidence="15">PheRS</shortName>
    </alternativeName>
</protein>
<keyword evidence="12 15" id="KW-0648">Protein biosynthesis</keyword>
<keyword evidence="6 15" id="KW-0436">Ligase</keyword>
<dbReference type="RefSeq" id="WP_223174456.1">
    <property type="nucleotide sequence ID" value="NZ_FMYT01000001.1"/>
</dbReference>
<reference evidence="20 23" key="1">
    <citation type="submission" date="2016-10" db="EMBL/GenBank/DDBJ databases">
        <authorList>
            <person name="Varghese N."/>
            <person name="Submissions S."/>
        </authorList>
    </citation>
    <scope>NUCLEOTIDE SEQUENCE [LARGE SCALE GENOMIC DNA]</scope>
    <source>
        <strain evidence="20 23">WG10</strain>
    </source>
</reference>
<keyword evidence="5 16" id="KW-0820">tRNA-binding</keyword>
<keyword evidence="8 15" id="KW-0547">Nucleotide-binding</keyword>
<dbReference type="FunFam" id="3.30.56.10:FF:000002">
    <property type="entry name" value="Phenylalanine--tRNA ligase beta subunit"/>
    <property type="match status" value="1"/>
</dbReference>
<dbReference type="GO" id="GO:0140096">
    <property type="term" value="F:catalytic activity, acting on a protein"/>
    <property type="evidence" value="ECO:0007669"/>
    <property type="project" value="UniProtKB-ARBA"/>
</dbReference>
<dbReference type="HAMAP" id="MF_00283">
    <property type="entry name" value="Phe_tRNA_synth_beta1"/>
    <property type="match status" value="1"/>
</dbReference>
<dbReference type="SMART" id="SM00874">
    <property type="entry name" value="B5"/>
    <property type="match status" value="1"/>
</dbReference>
<evidence type="ECO:0000259" key="19">
    <source>
        <dbReference type="PROSITE" id="PS51483"/>
    </source>
</evidence>
<dbReference type="GO" id="GO:0005524">
    <property type="term" value="F:ATP binding"/>
    <property type="evidence" value="ECO:0007669"/>
    <property type="project" value="UniProtKB-UniRule"/>
</dbReference>
<evidence type="ECO:0000256" key="12">
    <source>
        <dbReference type="ARBA" id="ARBA00022917"/>
    </source>
</evidence>
<evidence type="ECO:0000256" key="9">
    <source>
        <dbReference type="ARBA" id="ARBA00022840"/>
    </source>
</evidence>
<comment type="catalytic activity">
    <reaction evidence="14 15">
        <text>tRNA(Phe) + L-phenylalanine + ATP = L-phenylalanyl-tRNA(Phe) + AMP + diphosphate + H(+)</text>
        <dbReference type="Rhea" id="RHEA:19413"/>
        <dbReference type="Rhea" id="RHEA-COMP:9668"/>
        <dbReference type="Rhea" id="RHEA-COMP:9699"/>
        <dbReference type="ChEBI" id="CHEBI:15378"/>
        <dbReference type="ChEBI" id="CHEBI:30616"/>
        <dbReference type="ChEBI" id="CHEBI:33019"/>
        <dbReference type="ChEBI" id="CHEBI:58095"/>
        <dbReference type="ChEBI" id="CHEBI:78442"/>
        <dbReference type="ChEBI" id="CHEBI:78531"/>
        <dbReference type="ChEBI" id="CHEBI:456215"/>
        <dbReference type="EC" id="6.1.1.20"/>
    </reaction>
</comment>
<comment type="cofactor">
    <cofactor evidence="15">
        <name>Mg(2+)</name>
        <dbReference type="ChEBI" id="CHEBI:18420"/>
    </cofactor>
    <text evidence="15">Binds 2 magnesium ions per tetramer.</text>
</comment>
<evidence type="ECO:0000259" key="18">
    <source>
        <dbReference type="PROSITE" id="PS51447"/>
    </source>
</evidence>
<dbReference type="InterPro" id="IPR009061">
    <property type="entry name" value="DNA-bd_dom_put_sf"/>
</dbReference>
<dbReference type="Proteomes" id="UP000295758">
    <property type="component" value="Unassembled WGS sequence"/>
</dbReference>
<dbReference type="PROSITE" id="PS51483">
    <property type="entry name" value="B5"/>
    <property type="match status" value="1"/>
</dbReference>
<dbReference type="SUPFAM" id="SSF50249">
    <property type="entry name" value="Nucleic acid-binding proteins"/>
    <property type="match status" value="1"/>
</dbReference>
<dbReference type="EMBL" id="FMYT01000001">
    <property type="protein sequence ID" value="SDB97906.1"/>
    <property type="molecule type" value="Genomic_DNA"/>
</dbReference>
<dbReference type="SUPFAM" id="SSF56037">
    <property type="entry name" value="PheT/TilS domain"/>
    <property type="match status" value="1"/>
</dbReference>
<keyword evidence="9 15" id="KW-0067">ATP-binding</keyword>
<dbReference type="InterPro" id="IPR036690">
    <property type="entry name" value="Fdx_antiC-bd_sf"/>
</dbReference>
<dbReference type="InterPro" id="IPR005146">
    <property type="entry name" value="B3/B4_tRNA-bd"/>
</dbReference>
<feature type="binding site" evidence="15">
    <location>
        <position position="465"/>
    </location>
    <ligand>
        <name>Mg(2+)</name>
        <dbReference type="ChEBI" id="CHEBI:18420"/>
        <note>shared with alpha subunit</note>
    </ligand>
</feature>
<dbReference type="Gene3D" id="3.50.40.10">
    <property type="entry name" value="Phenylalanyl-trna Synthetase, Chain B, domain 3"/>
    <property type="match status" value="1"/>
</dbReference>
<evidence type="ECO:0000259" key="17">
    <source>
        <dbReference type="PROSITE" id="PS50886"/>
    </source>
</evidence>
<dbReference type="Gene3D" id="3.30.930.10">
    <property type="entry name" value="Bira Bifunctional Protein, Domain 2"/>
    <property type="match status" value="1"/>
</dbReference>
<dbReference type="InterPro" id="IPR012340">
    <property type="entry name" value="NA-bd_OB-fold"/>
</dbReference>
<dbReference type="InterPro" id="IPR002547">
    <property type="entry name" value="tRNA-bd_dom"/>
</dbReference>
<evidence type="ECO:0000256" key="5">
    <source>
        <dbReference type="ARBA" id="ARBA00022555"/>
    </source>
</evidence>
<dbReference type="InterPro" id="IPR045060">
    <property type="entry name" value="Phe-tRNA-ligase_IIc_bsu"/>
</dbReference>
<evidence type="ECO:0000256" key="11">
    <source>
        <dbReference type="ARBA" id="ARBA00022884"/>
    </source>
</evidence>
<dbReference type="Pfam" id="PF03147">
    <property type="entry name" value="FDX-ACB"/>
    <property type="match status" value="1"/>
</dbReference>
<evidence type="ECO:0000256" key="16">
    <source>
        <dbReference type="PROSITE-ProRule" id="PRU00209"/>
    </source>
</evidence>
<dbReference type="CDD" id="cd00769">
    <property type="entry name" value="PheRS_beta_core"/>
    <property type="match status" value="1"/>
</dbReference>
<dbReference type="PANTHER" id="PTHR10947">
    <property type="entry name" value="PHENYLALANYL-TRNA SYNTHETASE BETA CHAIN AND LEUCINE-RICH REPEAT-CONTAINING PROTEIN 47"/>
    <property type="match status" value="1"/>
</dbReference>
<dbReference type="NCBIfam" id="TIGR00472">
    <property type="entry name" value="pheT_bact"/>
    <property type="match status" value="1"/>
</dbReference>
<dbReference type="Gene3D" id="2.40.50.140">
    <property type="entry name" value="Nucleic acid-binding proteins"/>
    <property type="match status" value="1"/>
</dbReference>
<dbReference type="GO" id="GO:0006432">
    <property type="term" value="P:phenylalanyl-tRNA aminoacylation"/>
    <property type="evidence" value="ECO:0007669"/>
    <property type="project" value="UniProtKB-UniRule"/>
</dbReference>
<dbReference type="PROSITE" id="PS50886">
    <property type="entry name" value="TRBD"/>
    <property type="match status" value="1"/>
</dbReference>
<keyword evidence="10 15" id="KW-0460">Magnesium</keyword>
<dbReference type="Pfam" id="PF01588">
    <property type="entry name" value="tRNA_bind"/>
    <property type="match status" value="1"/>
</dbReference>
<feature type="domain" description="B5" evidence="19">
    <location>
        <begin position="411"/>
        <end position="487"/>
    </location>
</feature>
<dbReference type="NCBIfam" id="NF045760">
    <property type="entry name" value="YtpR"/>
    <property type="match status" value="1"/>
</dbReference>
<dbReference type="FunFam" id="3.50.40.10:FF:000001">
    <property type="entry name" value="Phenylalanine--tRNA ligase beta subunit"/>
    <property type="match status" value="1"/>
</dbReference>
<name>A0A1G6HWR6_9FIRM</name>
<dbReference type="SMART" id="SM00896">
    <property type="entry name" value="FDX-ACB"/>
    <property type="match status" value="1"/>
</dbReference>
<dbReference type="InterPro" id="IPR033714">
    <property type="entry name" value="tRNA_bind_bactPheRS"/>
</dbReference>
<sequence length="812" mass="91351">MINLQISYNWLKKYIDINYTPADLSEKLTMAGLEVEGVEYLGEGLEDIKIAKIEEIKAHPDADKLVICMVKTAADKEPIPVVTGAPNVEAGQMVPFAEVGTTLPNGMKIEEIELRGQLSQGMICSKDELGLQEERAAGIMVLEESAPLGASFLKYKRLDDYVFKLDLTPNYARCLGMIGVARELKSLYAQEKTLNTPPISFEEAEELGTINDYVEVEIEDPDLCPRYTARLVKNVEIKESPEWIQRRLKAAGIRPINNVVDISNFVLMEYNQPLHTFDYNKIKDGKIVVRRAEAEEKIMTLDDEERALDDEMLVISDPEKAVAVGGVMGGANTEVTEETTDVLIESAYFNPVSIRKTAKKLGMHSDSSHRFERGVDIEKAVEANNRACQMLAKCDGAKVVPGVIDQYPLKYEPAVIELETARVNELLGIELKAADVRKSLERLGFEVKAAAADKFEVTVPSYRTDVEQAADLVEEIARVYGYNKIPSTRPISKQRGKRTPQQKFEKRVEELLQAGGLDEVITYSLQAKKSYDDLNLCQFEDYAKFVSIKNPLSEAFAVLRTTLVPGLIDVLSSNARRQESEMAIFETGTVFRNKGGNNRPEELNMLGGGIFGVENDIWQQGAPNFFALKGVLEMLFERIQLDNYQFIPDNDNRDFLHPGRRAEIKYNQIQTFGFIGEIHPELADQNNLPQGTTIFELDLDFLFKVTAAKEYSYQKLVKYPVLARDLAVVLKEEIAVGEIHQAIQNIGGAMLKNLELFDIYQGDQIKEGHKSAAFELKFQADDRTLTDQEVNRRFNQIVKHLKEEYSAEIRGN</sequence>
<evidence type="ECO:0000256" key="14">
    <source>
        <dbReference type="ARBA" id="ARBA00049255"/>
    </source>
</evidence>
<comment type="subunit">
    <text evidence="3 15">Tetramer of two alpha and two beta subunits.</text>
</comment>
<feature type="binding site" evidence="15">
    <location>
        <position position="471"/>
    </location>
    <ligand>
        <name>Mg(2+)</name>
        <dbReference type="ChEBI" id="CHEBI:18420"/>
        <note>shared with alpha subunit</note>
    </ligand>
</feature>
<dbReference type="Gene3D" id="3.30.70.380">
    <property type="entry name" value="Ferrodoxin-fold anticodon-binding domain"/>
    <property type="match status" value="1"/>
</dbReference>
<dbReference type="Pfam" id="PF03483">
    <property type="entry name" value="B3_4"/>
    <property type="match status" value="1"/>
</dbReference>
<feature type="binding site" evidence="15">
    <location>
        <position position="475"/>
    </location>
    <ligand>
        <name>Mg(2+)</name>
        <dbReference type="ChEBI" id="CHEBI:18420"/>
        <note>shared with alpha subunit</note>
    </ligand>
</feature>
<evidence type="ECO:0000256" key="6">
    <source>
        <dbReference type="ARBA" id="ARBA00022598"/>
    </source>
</evidence>
<dbReference type="InterPro" id="IPR005147">
    <property type="entry name" value="tRNA_synthase_B5-dom"/>
</dbReference>
<dbReference type="InterPro" id="IPR041616">
    <property type="entry name" value="PheRS_beta_core"/>
</dbReference>
<dbReference type="AlphaFoldDB" id="A0A1G6HWR6"/>
<dbReference type="GO" id="GO:0000287">
    <property type="term" value="F:magnesium ion binding"/>
    <property type="evidence" value="ECO:0007669"/>
    <property type="project" value="UniProtKB-UniRule"/>
</dbReference>
<keyword evidence="13 15" id="KW-0030">Aminoacyl-tRNA synthetase</keyword>
<keyword evidence="7 15" id="KW-0479">Metal-binding</keyword>
<feature type="binding site" evidence="15">
    <location>
        <position position="474"/>
    </location>
    <ligand>
        <name>Mg(2+)</name>
        <dbReference type="ChEBI" id="CHEBI:18420"/>
        <note>shared with alpha subunit</note>
    </ligand>
</feature>
<dbReference type="GO" id="GO:0004826">
    <property type="term" value="F:phenylalanine-tRNA ligase activity"/>
    <property type="evidence" value="ECO:0007669"/>
    <property type="project" value="UniProtKB-UniRule"/>
</dbReference>